<dbReference type="AlphaFoldDB" id="A0A0C2MWZ3"/>
<dbReference type="Proteomes" id="UP000031668">
    <property type="component" value="Unassembled WGS sequence"/>
</dbReference>
<evidence type="ECO:0000313" key="1">
    <source>
        <dbReference type="EMBL" id="KII71881.1"/>
    </source>
</evidence>
<reference evidence="1 2" key="1">
    <citation type="journal article" date="2014" name="Genome Biol. Evol.">
        <title>The genome of the myxosporean Thelohanellus kitauei shows adaptations to nutrient acquisition within its fish host.</title>
        <authorList>
            <person name="Yang Y."/>
            <person name="Xiong J."/>
            <person name="Zhou Z."/>
            <person name="Huo F."/>
            <person name="Miao W."/>
            <person name="Ran C."/>
            <person name="Liu Y."/>
            <person name="Zhang J."/>
            <person name="Feng J."/>
            <person name="Wang M."/>
            <person name="Wang M."/>
            <person name="Wang L."/>
            <person name="Yao B."/>
        </authorList>
    </citation>
    <scope>NUCLEOTIDE SEQUENCE [LARGE SCALE GENOMIC DNA]</scope>
    <source>
        <strain evidence="1">Wuqing</strain>
    </source>
</reference>
<dbReference type="EMBL" id="JWZT01001602">
    <property type="protein sequence ID" value="KII71881.1"/>
    <property type="molecule type" value="Genomic_DNA"/>
</dbReference>
<evidence type="ECO:0000313" key="2">
    <source>
        <dbReference type="Proteomes" id="UP000031668"/>
    </source>
</evidence>
<gene>
    <name evidence="1" type="ORF">RF11_13441</name>
</gene>
<accession>A0A0C2MWZ3</accession>
<sequence length="102" mass="12116">MAIDPFKQLLTALLFQCKLYQNRQPSYIEVVNEDVYEIISEKCSLMNIPLTVDESKRHIYPQFSSFHELDLLTYYLFTNEDIYPEKASFHPGDDIKKLFMNK</sequence>
<name>A0A0C2MWZ3_THEKT</name>
<protein>
    <submittedName>
        <fullName evidence="1">Uncharacterized protein</fullName>
    </submittedName>
</protein>
<proteinExistence type="predicted"/>
<keyword evidence="2" id="KW-1185">Reference proteome</keyword>
<organism evidence="1 2">
    <name type="scientific">Thelohanellus kitauei</name>
    <name type="common">Myxosporean</name>
    <dbReference type="NCBI Taxonomy" id="669202"/>
    <lineage>
        <taxon>Eukaryota</taxon>
        <taxon>Metazoa</taxon>
        <taxon>Cnidaria</taxon>
        <taxon>Myxozoa</taxon>
        <taxon>Myxosporea</taxon>
        <taxon>Bivalvulida</taxon>
        <taxon>Platysporina</taxon>
        <taxon>Myxobolidae</taxon>
        <taxon>Thelohanellus</taxon>
    </lineage>
</organism>
<comment type="caution">
    <text evidence="1">The sequence shown here is derived from an EMBL/GenBank/DDBJ whole genome shotgun (WGS) entry which is preliminary data.</text>
</comment>